<evidence type="ECO:0000259" key="1">
    <source>
        <dbReference type="SMART" id="SM00644"/>
    </source>
</evidence>
<proteinExistence type="predicted"/>
<accession>A0A1G2CVM2</accession>
<name>A0A1G2CVM2_9BACT</name>
<dbReference type="EMBL" id="MHLI01000015">
    <property type="protein sequence ID" value="OGZ05272.1"/>
    <property type="molecule type" value="Genomic_DNA"/>
</dbReference>
<dbReference type="SUPFAM" id="SSF55846">
    <property type="entry name" value="N-acetylmuramoyl-L-alanine amidase-like"/>
    <property type="match status" value="1"/>
</dbReference>
<dbReference type="InterPro" id="IPR036505">
    <property type="entry name" value="Amidase/PGRP_sf"/>
</dbReference>
<reference evidence="2 3" key="1">
    <citation type="journal article" date="2016" name="Nat. Commun.">
        <title>Thousands of microbial genomes shed light on interconnected biogeochemical processes in an aquifer system.</title>
        <authorList>
            <person name="Anantharaman K."/>
            <person name="Brown C.T."/>
            <person name="Hug L.A."/>
            <person name="Sharon I."/>
            <person name="Castelle C.J."/>
            <person name="Probst A.J."/>
            <person name="Thomas B.C."/>
            <person name="Singh A."/>
            <person name="Wilkins M.J."/>
            <person name="Karaoz U."/>
            <person name="Brodie E.L."/>
            <person name="Williams K.H."/>
            <person name="Hubbard S.S."/>
            <person name="Banfield J.F."/>
        </authorList>
    </citation>
    <scope>NUCLEOTIDE SEQUENCE [LARGE SCALE GENOMIC DNA]</scope>
</reference>
<dbReference type="SMART" id="SM00644">
    <property type="entry name" value="Ami_2"/>
    <property type="match status" value="1"/>
</dbReference>
<protein>
    <recommendedName>
        <fullName evidence="1">N-acetylmuramoyl-L-alanine amidase domain-containing protein</fullName>
    </recommendedName>
</protein>
<gene>
    <name evidence="2" type="ORF">A2845_03100</name>
</gene>
<organism evidence="2 3">
    <name type="scientific">Candidatus Lloydbacteria bacterium RIFCSPHIGHO2_01_FULL_49_22</name>
    <dbReference type="NCBI Taxonomy" id="1798658"/>
    <lineage>
        <taxon>Bacteria</taxon>
        <taxon>Candidatus Lloydiibacteriota</taxon>
    </lineage>
</organism>
<evidence type="ECO:0000313" key="3">
    <source>
        <dbReference type="Proteomes" id="UP000177122"/>
    </source>
</evidence>
<comment type="caution">
    <text evidence="2">The sequence shown here is derived from an EMBL/GenBank/DDBJ whole genome shotgun (WGS) entry which is preliminary data.</text>
</comment>
<evidence type="ECO:0000313" key="2">
    <source>
        <dbReference type="EMBL" id="OGZ05272.1"/>
    </source>
</evidence>
<dbReference type="GO" id="GO:0008745">
    <property type="term" value="F:N-acetylmuramoyl-L-alanine amidase activity"/>
    <property type="evidence" value="ECO:0007669"/>
    <property type="project" value="InterPro"/>
</dbReference>
<dbReference type="Proteomes" id="UP000177122">
    <property type="component" value="Unassembled WGS sequence"/>
</dbReference>
<dbReference type="Pfam" id="PF01510">
    <property type="entry name" value="Amidase_2"/>
    <property type="match status" value="1"/>
</dbReference>
<feature type="domain" description="N-acetylmuramoyl-L-alanine amidase" evidence="1">
    <location>
        <begin position="73"/>
        <end position="230"/>
    </location>
</feature>
<dbReference type="CDD" id="cd06583">
    <property type="entry name" value="PGRP"/>
    <property type="match status" value="1"/>
</dbReference>
<dbReference type="GO" id="GO:0009253">
    <property type="term" value="P:peptidoglycan catabolic process"/>
    <property type="evidence" value="ECO:0007669"/>
    <property type="project" value="InterPro"/>
</dbReference>
<dbReference type="AlphaFoldDB" id="A0A1G2CVM2"/>
<dbReference type="InterPro" id="IPR002502">
    <property type="entry name" value="Amidase_domain"/>
</dbReference>
<sequence length="239" mass="27712">MPESPFFDQDKWKNAAVKRHDWYRVIYPEFEAILTKYEGSDRSTRKAARDAVYGFFEALLSDGMVILGGEGKDWDAERKPLDTIVIHHTKGESGITWQRLDAMHLLRLYAKSYLSPSTEKKIEGTPVWSNHFRVEEGKRRMVFYAYHWLVRTDGTAERLLNDDEIGWQAGNWGINCRSIGICLDGDFEHTPPPDTMIEGAKRIIQEHYPNVAIDRIIPHRMANPKTTCPGDWFEGVKWR</sequence>
<dbReference type="Gene3D" id="3.40.80.10">
    <property type="entry name" value="Peptidoglycan recognition protein-like"/>
    <property type="match status" value="1"/>
</dbReference>